<reference evidence="2 3" key="1">
    <citation type="journal article" date="2022" name="Microbiol. Resour. Announc.">
        <title>Complete Genome Sequence of the Hyperthermophilic and Acidophilic Archaeon Saccharolobus caldissimus Strain HS-3T.</title>
        <authorList>
            <person name="Sakai H.D."/>
            <person name="Kurosawa N."/>
        </authorList>
    </citation>
    <scope>NUCLEOTIDE SEQUENCE [LARGE SCALE GENOMIC DNA]</scope>
    <source>
        <strain evidence="2 3">JCM32116</strain>
    </source>
</reference>
<accession>A0AAQ4CVA2</accession>
<dbReference type="Proteomes" id="UP001319921">
    <property type="component" value="Chromosome"/>
</dbReference>
<feature type="transmembrane region" description="Helical" evidence="1">
    <location>
        <begin position="36"/>
        <end position="57"/>
    </location>
</feature>
<dbReference type="EMBL" id="AP025226">
    <property type="protein sequence ID" value="BDB99733.1"/>
    <property type="molecule type" value="Genomic_DNA"/>
</dbReference>
<evidence type="ECO:0000313" key="2">
    <source>
        <dbReference type="EMBL" id="BDB99733.1"/>
    </source>
</evidence>
<evidence type="ECO:0000256" key="1">
    <source>
        <dbReference type="SAM" id="Phobius"/>
    </source>
</evidence>
<dbReference type="NCBIfam" id="NF040930">
    <property type="entry name" value="ABC_arch_GlcS"/>
    <property type="match status" value="1"/>
</dbReference>
<protein>
    <submittedName>
        <fullName evidence="2">Uncharacterized protein</fullName>
    </submittedName>
</protein>
<keyword evidence="1" id="KW-1133">Transmembrane helix</keyword>
<dbReference type="SUPFAM" id="SSF53850">
    <property type="entry name" value="Periplasmic binding protein-like II"/>
    <property type="match status" value="1"/>
</dbReference>
<dbReference type="AlphaFoldDB" id="A0AAQ4CVA2"/>
<keyword evidence="1" id="KW-0472">Membrane</keyword>
<keyword evidence="3" id="KW-1185">Reference proteome</keyword>
<sequence>MIYLTGESCVLLIVYCFIKLMKYSYSLVRGLSSTQIAIIVAIIVIVIVIGAIAGIMLTRKPTPTVITTTITTTTTTTTPVTTTTTTTGPIVFYTWWATEGKVGLNHLVKAFEKATGLQMQPYIVPGAGGVNAKYAIIALIEAGKPPAGFQTHFGPEMISYVEAAPNGVNSFVNITPIAQQIGLFNNAVYEVLQAGAYNGTLLSMPLSVSRGSLLFVNVKLLREYNLPFPYNFSTLVYDTVQLAEHGIHPWMVPGGDGGWDQFNLWEDIFLSLAGPQLYNEMIYGTINLNNATVQKLINETNYWFLNFTSYDYPGWQSMTWTQGLTLLVQGKVAFQANGNWLTGYAYDFLNTTAYPPLPQYINNSSVTLIESPFPGTQNYYALVVNSMGIPVGPQEQQAIILAKFWASYQGQMAWAKWVGVSFYKNATDFYNTPAQWYDYEQLINDSSHPQDFVYQLSDGGVFDDVFAQIDSGLLTLQEVGPAGLSAWNSTLYSAMHEEEQEWLAAAKLGLGYMGFPGHPFANYYPPWVTDPAAYGLKQTTKEYSGNANSLLPAILIIIGSMMITDTLIRKYYNQGILKFIKKTYYIKDR</sequence>
<dbReference type="Gene3D" id="3.40.190.10">
    <property type="entry name" value="Periplasmic binding protein-like II"/>
    <property type="match status" value="2"/>
</dbReference>
<evidence type="ECO:0000313" key="3">
    <source>
        <dbReference type="Proteomes" id="UP001319921"/>
    </source>
</evidence>
<gene>
    <name evidence="2" type="ORF">SACC_27500</name>
</gene>
<name>A0AAQ4CVA2_9CREN</name>
<proteinExistence type="predicted"/>
<dbReference type="InterPro" id="IPR054925">
    <property type="entry name" value="GlcS_GBP"/>
</dbReference>
<keyword evidence="1" id="KW-0812">Transmembrane</keyword>
<dbReference type="KEGG" id="scas:SACC_27500"/>
<organism evidence="2 3">
    <name type="scientific">Saccharolobus caldissimus</name>
    <dbReference type="NCBI Taxonomy" id="1702097"/>
    <lineage>
        <taxon>Archaea</taxon>
        <taxon>Thermoproteota</taxon>
        <taxon>Thermoprotei</taxon>
        <taxon>Sulfolobales</taxon>
        <taxon>Sulfolobaceae</taxon>
        <taxon>Saccharolobus</taxon>
    </lineage>
</organism>